<protein>
    <recommendedName>
        <fullName evidence="3">Sulfotransferase</fullName>
    </recommendedName>
</protein>
<dbReference type="EMBL" id="CAUJNA010000913">
    <property type="protein sequence ID" value="CAJ1382548.1"/>
    <property type="molecule type" value="Genomic_DNA"/>
</dbReference>
<gene>
    <name evidence="1" type="ORF">EVOR1521_LOCUS9908</name>
</gene>
<comment type="caution">
    <text evidence="1">The sequence shown here is derived from an EMBL/GenBank/DDBJ whole genome shotgun (WGS) entry which is preliminary data.</text>
</comment>
<keyword evidence="2" id="KW-1185">Reference proteome</keyword>
<reference evidence="1" key="1">
    <citation type="submission" date="2023-08" db="EMBL/GenBank/DDBJ databases">
        <authorList>
            <person name="Chen Y."/>
            <person name="Shah S."/>
            <person name="Dougan E. K."/>
            <person name="Thang M."/>
            <person name="Chan C."/>
        </authorList>
    </citation>
    <scope>NUCLEOTIDE SEQUENCE</scope>
</reference>
<evidence type="ECO:0008006" key="3">
    <source>
        <dbReference type="Google" id="ProtNLM"/>
    </source>
</evidence>
<dbReference type="Gene3D" id="3.40.50.300">
    <property type="entry name" value="P-loop containing nucleotide triphosphate hydrolases"/>
    <property type="match status" value="1"/>
</dbReference>
<evidence type="ECO:0000313" key="2">
    <source>
        <dbReference type="Proteomes" id="UP001178507"/>
    </source>
</evidence>
<dbReference type="InterPro" id="IPR027417">
    <property type="entry name" value="P-loop_NTPase"/>
</dbReference>
<proteinExistence type="predicted"/>
<dbReference type="AlphaFoldDB" id="A0AA36MXP8"/>
<evidence type="ECO:0000313" key="1">
    <source>
        <dbReference type="EMBL" id="CAJ1382548.1"/>
    </source>
</evidence>
<accession>A0AA36MXP8</accession>
<dbReference type="Proteomes" id="UP001178507">
    <property type="component" value="Unassembled WGS sequence"/>
</dbReference>
<organism evidence="1 2">
    <name type="scientific">Effrenium voratum</name>
    <dbReference type="NCBI Taxonomy" id="2562239"/>
    <lineage>
        <taxon>Eukaryota</taxon>
        <taxon>Sar</taxon>
        <taxon>Alveolata</taxon>
        <taxon>Dinophyceae</taxon>
        <taxon>Suessiales</taxon>
        <taxon>Symbiodiniaceae</taxon>
        <taxon>Effrenium</taxon>
    </lineage>
</organism>
<sequence>MWLHVLWPLVLAVHVPLDDESTALVQRGASRRPQPMLQADLPLKFLHVPKSGTSFYNVLIHTDGVCPEFPKALNIDDDSLGAHPENVLLHMCKKLCPPNTLSCNEHPHEGLGGENWTRYKGHVVAMFRNPLQRLCSAYYDPVFDFVGDTAAFPQAEYPLRASDENGPLPHRISLQQFALRRAGDATRQLVRAKFQVQEPSRVTEEDSKLAVSRLREGFAFIGITEEWDISVCLFHRMFGGQCMPSDFEDMRPHTPGETAAVPYEDADTITDPYDMPVYEEAVRVFKENLVKYDVSEETCKACFAAKR</sequence>
<name>A0AA36MXP8_9DINO</name>